<dbReference type="InterPro" id="IPR052438">
    <property type="entry name" value="Chromatin_remod/trans_coact"/>
</dbReference>
<evidence type="ECO:0000256" key="2">
    <source>
        <dbReference type="SAM" id="MobiDB-lite"/>
    </source>
</evidence>
<keyword evidence="1" id="KW-0175">Coiled coil</keyword>
<evidence type="ECO:0000313" key="4">
    <source>
        <dbReference type="EMBL" id="KAK3580921.1"/>
    </source>
</evidence>
<gene>
    <name evidence="4" type="ORF">CHS0354_008211</name>
</gene>
<comment type="caution">
    <text evidence="4">The sequence shown here is derived from an EMBL/GenBank/DDBJ whole genome shotgun (WGS) entry which is preliminary data.</text>
</comment>
<organism evidence="4 5">
    <name type="scientific">Potamilus streckersoni</name>
    <dbReference type="NCBI Taxonomy" id="2493646"/>
    <lineage>
        <taxon>Eukaryota</taxon>
        <taxon>Metazoa</taxon>
        <taxon>Spiralia</taxon>
        <taxon>Lophotrochozoa</taxon>
        <taxon>Mollusca</taxon>
        <taxon>Bivalvia</taxon>
        <taxon>Autobranchia</taxon>
        <taxon>Heteroconchia</taxon>
        <taxon>Palaeoheterodonta</taxon>
        <taxon>Unionida</taxon>
        <taxon>Unionoidea</taxon>
        <taxon>Unionidae</taxon>
        <taxon>Ambleminae</taxon>
        <taxon>Lampsilini</taxon>
        <taxon>Potamilus</taxon>
    </lineage>
</organism>
<evidence type="ECO:0000259" key="3">
    <source>
        <dbReference type="Pfam" id="PF15249"/>
    </source>
</evidence>
<evidence type="ECO:0000256" key="1">
    <source>
        <dbReference type="SAM" id="Coils"/>
    </source>
</evidence>
<feature type="compositionally biased region" description="Polar residues" evidence="2">
    <location>
        <begin position="200"/>
        <end position="221"/>
    </location>
</feature>
<protein>
    <recommendedName>
        <fullName evidence="3">GLTSCR protein conserved domain-containing protein</fullName>
    </recommendedName>
</protein>
<dbReference type="GO" id="GO:0016514">
    <property type="term" value="C:SWI/SNF complex"/>
    <property type="evidence" value="ECO:0007669"/>
    <property type="project" value="TreeGrafter"/>
</dbReference>
<feature type="compositionally biased region" description="Polar residues" evidence="2">
    <location>
        <begin position="1641"/>
        <end position="1662"/>
    </location>
</feature>
<keyword evidence="5" id="KW-1185">Reference proteome</keyword>
<feature type="coiled-coil region" evidence="1">
    <location>
        <begin position="855"/>
        <end position="882"/>
    </location>
</feature>
<feature type="domain" description="GLTSCR protein conserved" evidence="3">
    <location>
        <begin position="1177"/>
        <end position="1278"/>
    </location>
</feature>
<sequence>MVTFDMEDGPSLLDVIDDTSDLFEGSGNGFSWADEFLSNTEEIGANANLNNSAKSSNLVTSSHNSTIVSPSNVSLGTGVYNVVSSTISSSSSSSLPSSSSSTHLPTPLGTGCLQYITTSPQLQTTGQPTLVNSLQSLPPGTQLVQQGNQQFLIKTGGQIQLATQQQLQIQQQILQQQQQARIITSPVFQHPSGASPMPPSQSRTPNQSPVPSVSPMINKSQSTSQAVGFSVAYTMPASSHAVSQFKSSTSPAPNVNILHLPQQHFQLASQGSTGPFQGTVLQMAGGGSAQNIMNPGLLPGQALLNTGQSLVNTQNTVIQNPNIVHVNVAPVLCSNSTQQLHSTQRTNVGSIQTLPGSIPAPFNIQGTLIQTAEGKSILIPSQPIGHHVSIQNIQQLPMTQQPAQTQQISVNQTGQPQGALGSVIRLAPQGTGQEKAAGIQQVIQLNQQGQQVLIQRTPTPVQGQPQNIIVRTLTPSNLIHISQQTRGQNSQVQTLGTQHVSQAAMTTGQTQGLQVIGSPSNSQVKFINQSAGQSSTSSSAGYPVTFNIGGQNVSLQQLSGLQPILGSYNVQLVQSQPSQPTSSPAQVQSSSAHLPQLVQTQQSHLQVHPTSQQQQTDTNQTFLQQVLPSVSAGMASSTNSIITNFPSVLSSSVTFSHASSSSQSNLSNYVAVPPVSQSPQNNSMPTSYPGVIINSSVPRVESVTPVSEDSSIQEAYSNVASTSSYVTLPKTTSYLNTSPQIVYAQESSHTGTSGTLIFTSGISTANSTQVTTTISHSNTAISQVTVASSLHGTPLISVMPSASINRPVNTNSGAVSSLSNSGLISSKLNFPASMTPKPALEAPSGVSALAKIQLNPEASQNLIKIQEEINKLNNQKNMSSADKQMKLQQLQKLKDKTVKKGQIKIGSSGDHVASVTSGQQINQDQYVFRKAATSSTVIQGSSGIGTGNQQNALHMSGGSTIQGSMPTTVAAVGTIQSSAASSNHSLSTLLAQSPVRTTAAVTTPVQPSLIQKLVEQTSPVLTPSTQSTSQTAGNPSMPANSNVPVPTQVKIGNRVLLISLTPQQKEKVESYLSKLTPEQQQTYLQSQHNILARIHQKQHQQMQIKAQVDLQKLKQHQQQLQQQQQTELSATSSSINQKLLMQLNQSQNTGECPGRGLKRPAVEIPRTSLIHQQIRRDQNVALNPDTKKPFKNRDDACRRLIRYHVFQTYGPSHDEFDKFDKQFEQVSVELLQKKERLFQGFRYLLLEESMRTQPSSEVVMLQRMLNQDIKRQIEQEREIAKNNSDEFEPMPSKYLKMEEVASNEQEDMVKSEIKMELDESEMVSSMDVTQPSVPISIKEEPADSDTETEFLQERKVDKLVIKFGTNGANFSSSFKKEKLSEESVASQDSVDSVSPVLREVFEVKEELNDSSESVEENTESVQENNCVSFGKCAKSVAYQSSEPVLQVVNAESNAIQGFNDLEENVDHVNQNYNNNENYLGIDEDAVMDTADNLNPLTNTQDMSDQMPHLFPKLLKKCSADSRNIGRQNMTSVQSDFPSRATSSVQLFKQQTSIELSENSMYYNQTKVNLGGNIQQYSNQFSQETEQGSVYSVNQSPVSAGSNELESAVGSIVDLEDNEGQETGDTGYLSKKVYQPITESLTDSEENSIYSADNSGDKNSSLLTDDGDPQDESVHWVETQMKSDTETDPQVRAQMETAINSILSLNQGAASVESNLFLLGPLGQDNVEFSNQQSYLTSSDQDELEMQYSDHPADSVESVTSDTTVEDDLDAAVRSILM</sequence>
<evidence type="ECO:0000313" key="5">
    <source>
        <dbReference type="Proteomes" id="UP001195483"/>
    </source>
</evidence>
<dbReference type="GO" id="GO:0045893">
    <property type="term" value="P:positive regulation of DNA-templated transcription"/>
    <property type="evidence" value="ECO:0007669"/>
    <property type="project" value="TreeGrafter"/>
</dbReference>
<dbReference type="Proteomes" id="UP001195483">
    <property type="component" value="Unassembled WGS sequence"/>
</dbReference>
<reference evidence="4" key="2">
    <citation type="journal article" date="2021" name="Genome Biol. Evol.">
        <title>Developing a high-quality reference genome for a parasitic bivalve with doubly uniparental inheritance (Bivalvia: Unionida).</title>
        <authorList>
            <person name="Smith C.H."/>
        </authorList>
    </citation>
    <scope>NUCLEOTIDE SEQUENCE</scope>
    <source>
        <strain evidence="4">CHS0354</strain>
        <tissue evidence="4">Mantle</tissue>
    </source>
</reference>
<reference evidence="4" key="3">
    <citation type="submission" date="2023-05" db="EMBL/GenBank/DDBJ databases">
        <authorList>
            <person name="Smith C.H."/>
        </authorList>
    </citation>
    <scope>NUCLEOTIDE SEQUENCE</scope>
    <source>
        <strain evidence="4">CHS0354</strain>
        <tissue evidence="4">Mantle</tissue>
    </source>
</reference>
<feature type="region of interest" description="Disordered" evidence="2">
    <location>
        <begin position="1019"/>
        <end position="1045"/>
    </location>
</feature>
<name>A0AAE0VKH0_9BIVA</name>
<dbReference type="EMBL" id="JAEAOA010000548">
    <property type="protein sequence ID" value="KAK3580921.1"/>
    <property type="molecule type" value="Genomic_DNA"/>
</dbReference>
<dbReference type="Pfam" id="PF15249">
    <property type="entry name" value="GLTSCR1"/>
    <property type="match status" value="1"/>
</dbReference>
<feature type="region of interest" description="Disordered" evidence="2">
    <location>
        <begin position="188"/>
        <end position="221"/>
    </location>
</feature>
<dbReference type="PANTHER" id="PTHR15572:SF0">
    <property type="entry name" value="GLUTAMINE-RICH PROTEIN-RELATED"/>
    <property type="match status" value="1"/>
</dbReference>
<reference evidence="4" key="1">
    <citation type="journal article" date="2021" name="Genome Biol. Evol.">
        <title>A High-Quality Reference Genome for a Parasitic Bivalve with Doubly Uniparental Inheritance (Bivalvia: Unionida).</title>
        <authorList>
            <person name="Smith C.H."/>
        </authorList>
    </citation>
    <scope>NUCLEOTIDE SEQUENCE</scope>
    <source>
        <strain evidence="4">CHS0354</strain>
    </source>
</reference>
<feature type="region of interest" description="Disordered" evidence="2">
    <location>
        <begin position="1641"/>
        <end position="1670"/>
    </location>
</feature>
<feature type="region of interest" description="Disordered" evidence="2">
    <location>
        <begin position="1736"/>
        <end position="1763"/>
    </location>
</feature>
<dbReference type="InterPro" id="IPR015671">
    <property type="entry name" value="GSCR1_dom"/>
</dbReference>
<proteinExistence type="predicted"/>
<dbReference type="PANTHER" id="PTHR15572">
    <property type="entry name" value="GLIOMA TUMOR SUPPRESSOR CANDIDATE REGION GENE 1"/>
    <property type="match status" value="1"/>
</dbReference>
<accession>A0AAE0VKH0</accession>